<dbReference type="RefSeq" id="WP_106289994.1">
    <property type="nucleotide sequence ID" value="NZ_CAWNTC010000131.1"/>
</dbReference>
<proteinExistence type="predicted"/>
<keyword evidence="2" id="KW-1185">Reference proteome</keyword>
<reference evidence="1 2" key="1">
    <citation type="submission" date="2018-02" db="EMBL/GenBank/DDBJ databases">
        <authorList>
            <person name="Cohen D.B."/>
            <person name="Kent A.D."/>
        </authorList>
    </citation>
    <scope>NUCLEOTIDE SEQUENCE [LARGE SCALE GENOMIC DNA]</scope>
    <source>
        <strain evidence="1 2">CCAP 1448/3</strain>
    </source>
</reference>
<dbReference type="Proteomes" id="UP000238762">
    <property type="component" value="Unassembled WGS sequence"/>
</dbReference>
<organism evidence="1 2">
    <name type="scientific">Merismopedia glauca CCAP 1448/3</name>
    <dbReference type="NCBI Taxonomy" id="1296344"/>
    <lineage>
        <taxon>Bacteria</taxon>
        <taxon>Bacillati</taxon>
        <taxon>Cyanobacteriota</taxon>
        <taxon>Cyanophyceae</taxon>
        <taxon>Synechococcales</taxon>
        <taxon>Merismopediaceae</taxon>
        <taxon>Merismopedia</taxon>
    </lineage>
</organism>
<dbReference type="OrthoDB" id="573064at2"/>
<reference evidence="1 2" key="2">
    <citation type="submission" date="2018-03" db="EMBL/GenBank/DDBJ databases">
        <title>The ancient ancestry and fast evolution of plastids.</title>
        <authorList>
            <person name="Moore K.R."/>
            <person name="Magnabosco C."/>
            <person name="Momper L."/>
            <person name="Gold D.A."/>
            <person name="Bosak T."/>
            <person name="Fournier G.P."/>
        </authorList>
    </citation>
    <scope>NUCLEOTIDE SEQUENCE [LARGE SCALE GENOMIC DNA]</scope>
    <source>
        <strain evidence="1 2">CCAP 1448/3</strain>
    </source>
</reference>
<evidence type="ECO:0000313" key="2">
    <source>
        <dbReference type="Proteomes" id="UP000238762"/>
    </source>
</evidence>
<sequence>MDLNERYSKVAHAMAIELVKSKTDPNELGKIYSYLQSYKSREEAGKKFFTYLVTLAKNGNKIGHSKSTVTYYENISSICDQYLKDYRDNISAILEILGWAKRLTYYYKNTFTLEDLDSEELDTSSLSFQSERQIEIANILASEEFKIGQIVEARITNVRGNKVTYNILDKLPNTQKEPKISQILEEKQGQMVKVEIIELKEDGSIKKVKYIE</sequence>
<name>A0A2T1BZV0_9CYAN</name>
<gene>
    <name evidence="1" type="ORF">C7B64_17780</name>
</gene>
<dbReference type="EMBL" id="PVWJ01000101">
    <property type="protein sequence ID" value="PSB01549.1"/>
    <property type="molecule type" value="Genomic_DNA"/>
</dbReference>
<accession>A0A2T1BZV0</accession>
<evidence type="ECO:0000313" key="1">
    <source>
        <dbReference type="EMBL" id="PSB01549.1"/>
    </source>
</evidence>
<protein>
    <submittedName>
        <fullName evidence="1">Uncharacterized protein</fullName>
    </submittedName>
</protein>
<comment type="caution">
    <text evidence="1">The sequence shown here is derived from an EMBL/GenBank/DDBJ whole genome shotgun (WGS) entry which is preliminary data.</text>
</comment>
<dbReference type="AlphaFoldDB" id="A0A2T1BZV0"/>